<dbReference type="Gene3D" id="6.10.250.1620">
    <property type="match status" value="1"/>
</dbReference>
<proteinExistence type="inferred from homology"/>
<dbReference type="AlphaFoldDB" id="A0A4Z2CP13"/>
<dbReference type="InterPro" id="IPR002842">
    <property type="entry name" value="ATPase_V1_Esu"/>
</dbReference>
<organism evidence="4 5">
    <name type="scientific">Schistosoma japonicum</name>
    <name type="common">Blood fluke</name>
    <dbReference type="NCBI Taxonomy" id="6182"/>
    <lineage>
        <taxon>Eukaryota</taxon>
        <taxon>Metazoa</taxon>
        <taxon>Spiralia</taxon>
        <taxon>Lophotrochozoa</taxon>
        <taxon>Platyhelminthes</taxon>
        <taxon>Trematoda</taxon>
        <taxon>Digenea</taxon>
        <taxon>Strigeidida</taxon>
        <taxon>Schistosomatoidea</taxon>
        <taxon>Schistosomatidae</taxon>
        <taxon>Schistosoma</taxon>
    </lineage>
</organism>
<dbReference type="STRING" id="6182.A0A4Z2CP13"/>
<dbReference type="Proteomes" id="UP000311919">
    <property type="component" value="Unassembled WGS sequence"/>
</dbReference>
<evidence type="ECO:0000256" key="2">
    <source>
        <dbReference type="ARBA" id="ARBA00022448"/>
    </source>
</evidence>
<reference evidence="4 5" key="1">
    <citation type="submission" date="2019-03" db="EMBL/GenBank/DDBJ databases">
        <title>An improved genome assembly of the fluke Schistosoma japonicum.</title>
        <authorList>
            <person name="Hu W."/>
            <person name="Luo F."/>
            <person name="Yin M."/>
            <person name="Mo X."/>
            <person name="Sun C."/>
            <person name="Wu Q."/>
            <person name="Zhu B."/>
            <person name="Xiang M."/>
            <person name="Wang J."/>
            <person name="Wang Y."/>
            <person name="Zhang T."/>
            <person name="Xu B."/>
            <person name="Zheng H."/>
            <person name="Feng Z."/>
        </authorList>
    </citation>
    <scope>NUCLEOTIDE SEQUENCE [LARGE SCALE GENOMIC DNA]</scope>
    <source>
        <strain evidence="4">HuSjv2</strain>
        <tissue evidence="4">Worms</tissue>
    </source>
</reference>
<evidence type="ECO:0000256" key="1">
    <source>
        <dbReference type="ARBA" id="ARBA00005901"/>
    </source>
</evidence>
<evidence type="ECO:0000256" key="3">
    <source>
        <dbReference type="ARBA" id="ARBA00023065"/>
    </source>
</evidence>
<keyword evidence="2" id="KW-0813">Transport</keyword>
<dbReference type="Pfam" id="PF01991">
    <property type="entry name" value="vATP-synt_E"/>
    <property type="match status" value="1"/>
</dbReference>
<comment type="caution">
    <text evidence="4">The sequence shown here is derived from an EMBL/GenBank/DDBJ whole genome shotgun (WGS) entry which is preliminary data.</text>
</comment>
<dbReference type="OrthoDB" id="10263003at2759"/>
<evidence type="ECO:0000313" key="5">
    <source>
        <dbReference type="Proteomes" id="UP000311919"/>
    </source>
</evidence>
<keyword evidence="3" id="KW-0406">Ion transport</keyword>
<evidence type="ECO:0000313" key="4">
    <source>
        <dbReference type="EMBL" id="TNN05908.1"/>
    </source>
</evidence>
<keyword evidence="5" id="KW-1185">Reference proteome</keyword>
<dbReference type="GO" id="GO:0046961">
    <property type="term" value="F:proton-transporting ATPase activity, rotational mechanism"/>
    <property type="evidence" value="ECO:0007669"/>
    <property type="project" value="InterPro"/>
</dbReference>
<protein>
    <submittedName>
        <fullName evidence="4">V-type proton ATPase subunit E isoform 2</fullName>
    </submittedName>
</protein>
<dbReference type="PANTHER" id="PTHR45715">
    <property type="entry name" value="ATPASE H+-TRANSPORTING V1 SUBUNIT E1A-RELATED"/>
    <property type="match status" value="1"/>
</dbReference>
<name>A0A4Z2CP13_SCHJA</name>
<dbReference type="GO" id="GO:0033178">
    <property type="term" value="C:proton-transporting two-sector ATPase complex, catalytic domain"/>
    <property type="evidence" value="ECO:0007669"/>
    <property type="project" value="InterPro"/>
</dbReference>
<dbReference type="SUPFAM" id="SSF160527">
    <property type="entry name" value="V-type ATPase subunit E-like"/>
    <property type="match status" value="1"/>
</dbReference>
<dbReference type="InterPro" id="IPR038495">
    <property type="entry name" value="ATPase_E_C"/>
</dbReference>
<gene>
    <name evidence="4" type="ORF">EWB00_008789</name>
</gene>
<dbReference type="Gene3D" id="3.30.2320.30">
    <property type="entry name" value="ATP synthase, E subunit, C-terminal"/>
    <property type="match status" value="1"/>
</dbReference>
<sequence>MTLNDTEVQRQVNKPILYTYHTKKIRHMMAFIDQEAREKVEEIDAKAEEEFQIEKSRLVQSQRLKIMEYYSKKEKQIELSKKIQDSNLKYQSRLKVLQSRENHIDMLLKEARERLLMVTKDRDVYRKCLAGLITEGLFQLLEPEVTIRCRQVDRELAQSILPECVTAYRNETGTDCKVTIDNNYLPDSLAGGIELSNKNGRIKVINTLESRLDQISERLMPQLREILFGVNEGRKFRN</sequence>
<comment type="similarity">
    <text evidence="1">Belongs to the V-ATPase E subunit family.</text>
</comment>
<accession>A0A4Z2CP13</accession>
<dbReference type="HAMAP" id="MF_00311">
    <property type="entry name" value="ATP_synth_E_arch"/>
    <property type="match status" value="1"/>
</dbReference>
<dbReference type="EMBL" id="SKCS01000493">
    <property type="protein sequence ID" value="TNN05908.1"/>
    <property type="molecule type" value="Genomic_DNA"/>
</dbReference>